<evidence type="ECO:0000256" key="6">
    <source>
        <dbReference type="ARBA" id="ARBA00022660"/>
    </source>
</evidence>
<name>A0A914QAL4_9BILA</name>
<dbReference type="InterPro" id="IPR019342">
    <property type="entry name" value="NADH_UbQ_OxRdtase_FeS-su5"/>
</dbReference>
<evidence type="ECO:0000256" key="2">
    <source>
        <dbReference type="ARBA" id="ARBA00004569"/>
    </source>
</evidence>
<evidence type="ECO:0000256" key="12">
    <source>
        <dbReference type="PIRSR" id="PIRSR619342-50"/>
    </source>
</evidence>
<reference evidence="14" key="1">
    <citation type="submission" date="2022-11" db="UniProtKB">
        <authorList>
            <consortium name="WormBaseParasite"/>
        </authorList>
    </citation>
    <scope>IDENTIFICATION</scope>
</reference>
<comment type="function">
    <text evidence="1">Accessory subunit of the mitochondrial membrane respiratory chain NADH dehydrogenase (Complex I), that is believed not to be involved in catalysis. Complex I functions in the transfer of electrons from NADH to the respiratory chain. The immediate electron acceptor for the enzyme is believed to be ubiquinone.</text>
</comment>
<evidence type="ECO:0000256" key="8">
    <source>
        <dbReference type="ARBA" id="ARBA00022982"/>
    </source>
</evidence>
<evidence type="ECO:0000256" key="7">
    <source>
        <dbReference type="ARBA" id="ARBA00022792"/>
    </source>
</evidence>
<sequence length="121" mass="14153">MASGNITPDGLSSVTPIVKTKYTDSFQLGMSKQSTRCGFFEAQFYRCMEAFGTKLGRLHCDLEHRDFGECLTSEKQKKRYDAMRAEHWKQYMNGKNDKVYENHVELGQYKPDWYRYGNLGR</sequence>
<dbReference type="AlphaFoldDB" id="A0A914QAL4"/>
<evidence type="ECO:0000313" key="14">
    <source>
        <dbReference type="WBParaSite" id="PDA_v2.g28221.t1"/>
    </source>
</evidence>
<protein>
    <submittedName>
        <fullName evidence="14">NADH dehydrogenase [ubiquinone] iron-sulfur protein 5</fullName>
    </submittedName>
</protein>
<proteinExistence type="inferred from homology"/>
<comment type="similarity">
    <text evidence="4">Belongs to the complex I NDUFS5 subunit family.</text>
</comment>
<evidence type="ECO:0000256" key="9">
    <source>
        <dbReference type="ARBA" id="ARBA00023128"/>
    </source>
</evidence>
<accession>A0A914QAL4</accession>
<evidence type="ECO:0000313" key="13">
    <source>
        <dbReference type="Proteomes" id="UP000887578"/>
    </source>
</evidence>
<evidence type="ECO:0000256" key="5">
    <source>
        <dbReference type="ARBA" id="ARBA00022448"/>
    </source>
</evidence>
<keyword evidence="6" id="KW-0679">Respiratory chain</keyword>
<feature type="disulfide bond" evidence="12">
    <location>
        <begin position="47"/>
        <end position="60"/>
    </location>
</feature>
<dbReference type="PANTHER" id="PTHR21268:SF2">
    <property type="entry name" value="NADH DEHYDROGENASE [UBIQUINONE] IRON-SULFUR PROTEIN 5"/>
    <property type="match status" value="1"/>
</dbReference>
<keyword evidence="9" id="KW-0496">Mitochondrion</keyword>
<keyword evidence="13" id="KW-1185">Reference proteome</keyword>
<dbReference type="PANTHER" id="PTHR21268">
    <property type="entry name" value="NADH DEHYDROGENASE [UBIQUINONE] IRON-SULFUR PROTEIN 5"/>
    <property type="match status" value="1"/>
</dbReference>
<dbReference type="GO" id="GO:0005743">
    <property type="term" value="C:mitochondrial inner membrane"/>
    <property type="evidence" value="ECO:0007669"/>
    <property type="project" value="UniProtKB-SubCell"/>
</dbReference>
<keyword evidence="7" id="KW-0999">Mitochondrion inner membrane</keyword>
<evidence type="ECO:0000256" key="4">
    <source>
        <dbReference type="ARBA" id="ARBA00007372"/>
    </source>
</evidence>
<dbReference type="Proteomes" id="UP000887578">
    <property type="component" value="Unplaced"/>
</dbReference>
<evidence type="ECO:0000256" key="1">
    <source>
        <dbReference type="ARBA" id="ARBA00003195"/>
    </source>
</evidence>
<keyword evidence="11 12" id="KW-1015">Disulfide bond</keyword>
<evidence type="ECO:0000256" key="11">
    <source>
        <dbReference type="ARBA" id="ARBA00023157"/>
    </source>
</evidence>
<evidence type="ECO:0000256" key="10">
    <source>
        <dbReference type="ARBA" id="ARBA00023136"/>
    </source>
</evidence>
<comment type="subcellular location">
    <subcellularLocation>
        <location evidence="3">Mitochondrion inner membrane</location>
        <topology evidence="3">Peripheral membrane protein</topology>
    </subcellularLocation>
    <subcellularLocation>
        <location evidence="2">Mitochondrion intermembrane space</location>
    </subcellularLocation>
</comment>
<evidence type="ECO:0000256" key="3">
    <source>
        <dbReference type="ARBA" id="ARBA00004637"/>
    </source>
</evidence>
<dbReference type="WBParaSite" id="PDA_v2.g28221.t1">
    <property type="protein sequence ID" value="PDA_v2.g28221.t1"/>
    <property type="gene ID" value="PDA_v2.g28221"/>
</dbReference>
<organism evidence="13 14">
    <name type="scientific">Panagrolaimus davidi</name>
    <dbReference type="NCBI Taxonomy" id="227884"/>
    <lineage>
        <taxon>Eukaryota</taxon>
        <taxon>Metazoa</taxon>
        <taxon>Ecdysozoa</taxon>
        <taxon>Nematoda</taxon>
        <taxon>Chromadorea</taxon>
        <taxon>Rhabditida</taxon>
        <taxon>Tylenchina</taxon>
        <taxon>Panagrolaimomorpha</taxon>
        <taxon>Panagrolaimoidea</taxon>
        <taxon>Panagrolaimidae</taxon>
        <taxon>Panagrolaimus</taxon>
    </lineage>
</organism>
<feature type="disulfide bond" evidence="12">
    <location>
        <begin position="37"/>
        <end position="70"/>
    </location>
</feature>
<keyword evidence="8" id="KW-0249">Electron transport</keyword>
<keyword evidence="10" id="KW-0472">Membrane</keyword>
<dbReference type="GO" id="GO:0005758">
    <property type="term" value="C:mitochondrial intermembrane space"/>
    <property type="evidence" value="ECO:0007669"/>
    <property type="project" value="UniProtKB-SubCell"/>
</dbReference>
<dbReference type="Pfam" id="PF10200">
    <property type="entry name" value="Ndufs5"/>
    <property type="match status" value="1"/>
</dbReference>
<keyword evidence="5" id="KW-0813">Transport</keyword>